<dbReference type="SUPFAM" id="SSF56399">
    <property type="entry name" value="ADP-ribosylation"/>
    <property type="match status" value="1"/>
</dbReference>
<protein>
    <submittedName>
        <fullName evidence="8">Protein mono-ADP-ribosyltransferase parp16</fullName>
    </submittedName>
</protein>
<name>A0ABQ8J1X3_DERPT</name>
<proteinExistence type="inferred from homology"/>
<dbReference type="Proteomes" id="UP000887458">
    <property type="component" value="Unassembled WGS sequence"/>
</dbReference>
<gene>
    <name evidence="8" type="primary">PARP16</name>
    <name evidence="8" type="ORF">DERP_009920</name>
</gene>
<feature type="non-terminal residue" evidence="8">
    <location>
        <position position="1"/>
    </location>
</feature>
<evidence type="ECO:0000259" key="7">
    <source>
        <dbReference type="Pfam" id="PF18084"/>
    </source>
</evidence>
<dbReference type="Gene3D" id="3.90.228.10">
    <property type="match status" value="1"/>
</dbReference>
<feature type="non-terminal residue" evidence="8">
    <location>
        <position position="652"/>
    </location>
</feature>
<dbReference type="InterPro" id="IPR051838">
    <property type="entry name" value="ARTD_PARP"/>
</dbReference>
<keyword evidence="4" id="KW-0520">NAD</keyword>
<evidence type="ECO:0000256" key="4">
    <source>
        <dbReference type="ARBA" id="ARBA00023027"/>
    </source>
</evidence>
<keyword evidence="2" id="KW-0808">Transferase</keyword>
<dbReference type="EMBL" id="NJHN03000090">
    <property type="protein sequence ID" value="KAH9416557.1"/>
    <property type="molecule type" value="Genomic_DNA"/>
</dbReference>
<reference evidence="8 9" key="2">
    <citation type="journal article" date="2022" name="Mol. Biol. Evol.">
        <title>Comparative Genomics Reveals Insights into the Divergent Evolution of Astigmatic Mites and Household Pest Adaptations.</title>
        <authorList>
            <person name="Xiong Q."/>
            <person name="Wan A.T."/>
            <person name="Liu X."/>
            <person name="Fung C.S."/>
            <person name="Xiao X."/>
            <person name="Malainual N."/>
            <person name="Hou J."/>
            <person name="Wang L."/>
            <person name="Wang M."/>
            <person name="Yang K.Y."/>
            <person name="Cui Y."/>
            <person name="Leung E.L."/>
            <person name="Nong W."/>
            <person name="Shin S.K."/>
            <person name="Au S.W."/>
            <person name="Jeong K.Y."/>
            <person name="Chew F.T."/>
            <person name="Hui J.H."/>
            <person name="Leung T.F."/>
            <person name="Tungtrongchitr A."/>
            <person name="Zhong N."/>
            <person name="Liu Z."/>
            <person name="Tsui S.K."/>
        </authorList>
    </citation>
    <scope>NUCLEOTIDE SEQUENCE [LARGE SCALE GENOMIC DNA]</scope>
    <source>
        <strain evidence="8">Derp</strain>
    </source>
</reference>
<organism evidence="8 9">
    <name type="scientific">Dermatophagoides pteronyssinus</name>
    <name type="common">European house dust mite</name>
    <dbReference type="NCBI Taxonomy" id="6956"/>
    <lineage>
        <taxon>Eukaryota</taxon>
        <taxon>Metazoa</taxon>
        <taxon>Ecdysozoa</taxon>
        <taxon>Arthropoda</taxon>
        <taxon>Chelicerata</taxon>
        <taxon>Arachnida</taxon>
        <taxon>Acari</taxon>
        <taxon>Acariformes</taxon>
        <taxon>Sarcoptiformes</taxon>
        <taxon>Astigmata</taxon>
        <taxon>Psoroptidia</taxon>
        <taxon>Analgoidea</taxon>
        <taxon>Pyroglyphidae</taxon>
        <taxon>Dermatophagoidinae</taxon>
        <taxon>Dermatophagoides</taxon>
    </lineage>
</organism>
<evidence type="ECO:0000259" key="6">
    <source>
        <dbReference type="Pfam" id="PF00644"/>
    </source>
</evidence>
<evidence type="ECO:0000256" key="3">
    <source>
        <dbReference type="ARBA" id="ARBA00022695"/>
    </source>
</evidence>
<dbReference type="Pfam" id="PF18084">
    <property type="entry name" value="ARTD15_N"/>
    <property type="match status" value="1"/>
</dbReference>
<evidence type="ECO:0000256" key="2">
    <source>
        <dbReference type="ARBA" id="ARBA00022679"/>
    </source>
</evidence>
<dbReference type="Gene3D" id="1.25.40.180">
    <property type="match status" value="1"/>
</dbReference>
<dbReference type="InterPro" id="IPR041400">
    <property type="entry name" value="PARP16_N"/>
</dbReference>
<evidence type="ECO:0000256" key="1">
    <source>
        <dbReference type="ARBA" id="ARBA00022676"/>
    </source>
</evidence>
<keyword evidence="9" id="KW-1185">Reference proteome</keyword>
<dbReference type="Pfam" id="PF00644">
    <property type="entry name" value="PARP"/>
    <property type="match status" value="1"/>
</dbReference>
<sequence length="652" mass="77279">SYDLRLTLFASALYSLKTTTVLKPYPDDYYDHDHQEIRRHQLIKVFETISGPINRVISLSDHQCHNRHTVQLIHWILSQGSFDLKHVKIEEIDQKARDILGDNLEEQRNRLRPNHLFAVTYPDDRYRSRKFNDLAAQYGSFYAFHGSPMENFHSILHNGLIYSLNKRNMLGIGTYFSSKLEVAILFSPFGLNNFKGSRLGKKLSCVAMCEIVDHPDIEAKKKKDTYYVVTNDELIRVAYLLLYSSDSSINNLHHLNVSSIPFGNPESIETSTKSNVAFLLIIMSLDDNDELLKDMNGDDLLQRWIWIKRARKLYNQILSKLCDDQIDDKILEHYIQTRLTLEKMAILLNISMQITNQNVNSYFQSPIIRTKYQQQQQQQQQMQRPPYNFDMSRHLMAIEHIMIEVKNMANIHNKSIEFRALGIDFYYFEKIIEKMFKIIGRDYWPDESIQNLAKFLESLDELPVNPQYCSQNIRIIFSRFRLIKFGSIVTYFFVKDLENLMFDHQTSSNQQTNFIMDDNQWKIYTITLIKLIAHLYRMNMIDNQVIIYLMNKMTFILNNNDNYDNIVLPSEFKMDCFYLMMDTMGLNSIKRLFDEHNRNFNNNDTNLMTLNLNEIFKRLYDICMTADESKCYSKHAIIRLRTIIDYHQRDWQ</sequence>
<feature type="domain" description="PARP16 N-terminal" evidence="7">
    <location>
        <begin position="2"/>
        <end position="77"/>
    </location>
</feature>
<reference evidence="8 9" key="1">
    <citation type="journal article" date="2018" name="J. Allergy Clin. Immunol.">
        <title>High-quality assembly of Dermatophagoides pteronyssinus genome and transcriptome reveals a wide range of novel allergens.</title>
        <authorList>
            <person name="Liu X.Y."/>
            <person name="Yang K.Y."/>
            <person name="Wang M.Q."/>
            <person name="Kwok J.S."/>
            <person name="Zeng X."/>
            <person name="Yang Z."/>
            <person name="Xiao X.J."/>
            <person name="Lau C.P."/>
            <person name="Li Y."/>
            <person name="Huang Z.M."/>
            <person name="Ba J.G."/>
            <person name="Yim A.K."/>
            <person name="Ouyang C.Y."/>
            <person name="Ngai S.M."/>
            <person name="Chan T.F."/>
            <person name="Leung E.L."/>
            <person name="Liu L."/>
            <person name="Liu Z.G."/>
            <person name="Tsui S.K."/>
        </authorList>
    </citation>
    <scope>NUCLEOTIDE SEQUENCE [LARGE SCALE GENOMIC DNA]</scope>
    <source>
        <strain evidence="8">Derp</strain>
    </source>
</reference>
<evidence type="ECO:0000256" key="5">
    <source>
        <dbReference type="ARBA" id="ARBA00024347"/>
    </source>
</evidence>
<accession>A0ABQ8J1X3</accession>
<comment type="caution">
    <text evidence="8">The sequence shown here is derived from an EMBL/GenBank/DDBJ whole genome shotgun (WGS) entry which is preliminary data.</text>
</comment>
<keyword evidence="3" id="KW-0548">Nucleotidyltransferase</keyword>
<feature type="domain" description="PARP catalytic" evidence="6">
    <location>
        <begin position="112"/>
        <end position="213"/>
    </location>
</feature>
<dbReference type="InterPro" id="IPR012317">
    <property type="entry name" value="Poly(ADP-ribose)pol_cat_dom"/>
</dbReference>
<dbReference type="PANTHER" id="PTHR21328">
    <property type="entry name" value="POLY ADP-RIBOSE POLYMERASE FAMILY, MEMBER PARP"/>
    <property type="match status" value="1"/>
</dbReference>
<comment type="similarity">
    <text evidence="5">Belongs to the ARTD/PARP family.</text>
</comment>
<keyword evidence="1" id="KW-0328">Glycosyltransferase</keyword>
<evidence type="ECO:0000313" key="9">
    <source>
        <dbReference type="Proteomes" id="UP000887458"/>
    </source>
</evidence>
<evidence type="ECO:0000313" key="8">
    <source>
        <dbReference type="EMBL" id="KAH9416557.1"/>
    </source>
</evidence>